<dbReference type="PANTHER" id="PTHR47926">
    <property type="entry name" value="PENTATRICOPEPTIDE REPEAT-CONTAINING PROTEIN"/>
    <property type="match status" value="1"/>
</dbReference>
<dbReference type="PROSITE" id="PS51375">
    <property type="entry name" value="PPR"/>
    <property type="match status" value="6"/>
</dbReference>
<dbReference type="NCBIfam" id="TIGR00756">
    <property type="entry name" value="PPR"/>
    <property type="match status" value="4"/>
</dbReference>
<evidence type="ECO:0000313" key="4">
    <source>
        <dbReference type="Proteomes" id="UP000230069"/>
    </source>
</evidence>
<dbReference type="InterPro" id="IPR046960">
    <property type="entry name" value="PPR_At4g14850-like_plant"/>
</dbReference>
<organism evidence="3 4">
    <name type="scientific">Aquilegia coerulea</name>
    <name type="common">Rocky mountain columbine</name>
    <dbReference type="NCBI Taxonomy" id="218851"/>
    <lineage>
        <taxon>Eukaryota</taxon>
        <taxon>Viridiplantae</taxon>
        <taxon>Streptophyta</taxon>
        <taxon>Embryophyta</taxon>
        <taxon>Tracheophyta</taxon>
        <taxon>Spermatophyta</taxon>
        <taxon>Magnoliopsida</taxon>
        <taxon>Ranunculales</taxon>
        <taxon>Ranunculaceae</taxon>
        <taxon>Thalictroideae</taxon>
        <taxon>Aquilegia</taxon>
    </lineage>
</organism>
<dbReference type="Pfam" id="PF13041">
    <property type="entry name" value="PPR_2"/>
    <property type="match status" value="2"/>
</dbReference>
<sequence length="696" mass="79603">MVHPKDILRNILRKEDFFKPKPKRHSPQIKALTNEIIAHLESNRLQKAVRILFAEPEPFPSFIYARLFQHCSSKHAIIEARRVESHLVSFWTTPPIFLLNRAIETFGKCGVVNDAQQLFDEMLMKDGGSWNAMITAYSQNGYSEKALVRYCDMNKLGVFANEITFASVLGSCGVVLEIILARQVHGLVLKYGFWWNVVVISSLVNVYGKCGIMDDARRVFDEILYPNDVAWNVIIRRYLDAGDEREAVVMFFKMIGTEVRPLNFTFSNALIACSNKSAFNEGIQIHGVAVKIGFGKDEVVVNSLINMYAKCGALEDARWLFDHVSSRDVMSWTSIVTAYATCGRTEEARNLFNDMPERTVVSWNAMLVGYTRFLQWEKALEFIHWMRKETNDINNMTVGVILNVCAGLSDIVLGKQAHGFAYRQGFYSNRIVANALLDMYGKCGNLKYSKVWFFQMGDLRDAVSWNTLISHYARQRMSEEAISMFGEMLWETTPSEFTFSTILAACANIFALEQGMQIHCYMLRNGYSLDVIVRGTLVDMYSKCHFLDYAIKVFKDPPSSDLILWNSIILGCAHNGKGKVVLDLFELMQAEGIKSDHITFKGILLACIGEGFVDLGRNFFDVMSKEHCIIPRLEHYECMIELYGRYGYMDELEDFVHKMPFEPTESMLNKILDACREHRHSKIGEWAAQRLNEFQT</sequence>
<feature type="repeat" description="PPR" evidence="2">
    <location>
        <begin position="461"/>
        <end position="495"/>
    </location>
</feature>
<dbReference type="FunFam" id="1.25.40.10:FF:000158">
    <property type="entry name" value="pentatricopeptide repeat-containing protein At2g33680"/>
    <property type="match status" value="1"/>
</dbReference>
<feature type="repeat" description="PPR" evidence="2">
    <location>
        <begin position="227"/>
        <end position="261"/>
    </location>
</feature>
<dbReference type="Pfam" id="PF01535">
    <property type="entry name" value="PPR"/>
    <property type="match status" value="7"/>
</dbReference>
<dbReference type="PANTHER" id="PTHR47926:SF476">
    <property type="entry name" value="PENTATRICOPEPTIDE REPEAT-CONTAINING PROTEIN"/>
    <property type="match status" value="1"/>
</dbReference>
<dbReference type="STRING" id="218851.A0A2G5DVH2"/>
<dbReference type="GO" id="GO:0009451">
    <property type="term" value="P:RNA modification"/>
    <property type="evidence" value="ECO:0007669"/>
    <property type="project" value="InterPro"/>
</dbReference>
<dbReference type="FunFam" id="1.25.40.10:FF:000425">
    <property type="entry name" value="Pentatricopeptide repeat-containing protein At3g26540"/>
    <property type="match status" value="1"/>
</dbReference>
<dbReference type="EMBL" id="KZ305031">
    <property type="protein sequence ID" value="PIA47524.1"/>
    <property type="molecule type" value="Genomic_DNA"/>
</dbReference>
<dbReference type="AlphaFoldDB" id="A0A2G5DVH2"/>
<dbReference type="InterPro" id="IPR002885">
    <property type="entry name" value="PPR_rpt"/>
</dbReference>
<proteinExistence type="predicted"/>
<feature type="repeat" description="PPR" evidence="2">
    <location>
        <begin position="126"/>
        <end position="160"/>
    </location>
</feature>
<dbReference type="GO" id="GO:0099402">
    <property type="term" value="P:plant organ development"/>
    <property type="evidence" value="ECO:0007669"/>
    <property type="project" value="UniProtKB-ARBA"/>
</dbReference>
<accession>A0A2G5DVH2</accession>
<feature type="repeat" description="PPR" evidence="2">
    <location>
        <begin position="297"/>
        <end position="327"/>
    </location>
</feature>
<gene>
    <name evidence="3" type="ORF">AQUCO_01400278v1</name>
</gene>
<keyword evidence="1" id="KW-0677">Repeat</keyword>
<dbReference type="InterPro" id="IPR011990">
    <property type="entry name" value="TPR-like_helical_dom_sf"/>
</dbReference>
<keyword evidence="4" id="KW-1185">Reference proteome</keyword>
<evidence type="ECO:0000256" key="2">
    <source>
        <dbReference type="PROSITE-ProRule" id="PRU00708"/>
    </source>
</evidence>
<dbReference type="FunCoup" id="A0A2G5DVH2">
    <property type="interactions" value="982"/>
</dbReference>
<reference evidence="3 4" key="1">
    <citation type="submission" date="2017-09" db="EMBL/GenBank/DDBJ databases">
        <title>WGS assembly of Aquilegia coerulea Goldsmith.</title>
        <authorList>
            <person name="Hodges S."/>
            <person name="Kramer E."/>
            <person name="Nordborg M."/>
            <person name="Tomkins J."/>
            <person name="Borevitz J."/>
            <person name="Derieg N."/>
            <person name="Yan J."/>
            <person name="Mihaltcheva S."/>
            <person name="Hayes R.D."/>
            <person name="Rokhsar D."/>
        </authorList>
    </citation>
    <scope>NUCLEOTIDE SEQUENCE [LARGE SCALE GENOMIC DNA]</scope>
    <source>
        <strain evidence="4">cv. Goldsmith</strain>
    </source>
</reference>
<name>A0A2G5DVH2_AQUCA</name>
<evidence type="ECO:0000256" key="1">
    <source>
        <dbReference type="ARBA" id="ARBA00022737"/>
    </source>
</evidence>
<protein>
    <recommendedName>
        <fullName evidence="5">Pentacotripeptide-repeat region of PRORP domain-containing protein</fullName>
    </recommendedName>
</protein>
<dbReference type="GO" id="GO:0003723">
    <property type="term" value="F:RNA binding"/>
    <property type="evidence" value="ECO:0007669"/>
    <property type="project" value="InterPro"/>
</dbReference>
<feature type="repeat" description="PPR" evidence="2">
    <location>
        <begin position="328"/>
        <end position="362"/>
    </location>
</feature>
<dbReference type="OrthoDB" id="731210at2759"/>
<feature type="repeat" description="PPR" evidence="2">
    <location>
        <begin position="561"/>
        <end position="595"/>
    </location>
</feature>
<dbReference type="InParanoid" id="A0A2G5DVH2"/>
<dbReference type="Gene3D" id="1.25.40.10">
    <property type="entry name" value="Tetratricopeptide repeat domain"/>
    <property type="match status" value="6"/>
</dbReference>
<dbReference type="Proteomes" id="UP000230069">
    <property type="component" value="Unassembled WGS sequence"/>
</dbReference>
<evidence type="ECO:0008006" key="5">
    <source>
        <dbReference type="Google" id="ProtNLM"/>
    </source>
</evidence>
<evidence type="ECO:0000313" key="3">
    <source>
        <dbReference type="EMBL" id="PIA47524.1"/>
    </source>
</evidence>